<dbReference type="RefSeq" id="WP_094450156.1">
    <property type="nucleotide sequence ID" value="NZ_NMVI01000012.1"/>
</dbReference>
<dbReference type="CDD" id="cd10446">
    <property type="entry name" value="GIY-YIG_unchar_1"/>
    <property type="match status" value="1"/>
</dbReference>
<evidence type="ECO:0000313" key="2">
    <source>
        <dbReference type="EMBL" id="OYN88464.1"/>
    </source>
</evidence>
<evidence type="ECO:0000313" key="3">
    <source>
        <dbReference type="Proteomes" id="UP000216533"/>
    </source>
</evidence>
<dbReference type="Pfam" id="PF01541">
    <property type="entry name" value="GIY-YIG"/>
    <property type="match status" value="1"/>
</dbReference>
<reference evidence="2 3" key="1">
    <citation type="submission" date="2017-07" db="EMBL/GenBank/DDBJ databases">
        <title>Draft whole genome sequences of clinical Proprionibacteriaceae strains.</title>
        <authorList>
            <person name="Bernier A.-M."/>
            <person name="Bernard K."/>
            <person name="Domingo M.-C."/>
        </authorList>
    </citation>
    <scope>NUCLEOTIDE SEQUENCE [LARGE SCALE GENOMIC DNA]</scope>
    <source>
        <strain evidence="2 3">NML 160184</strain>
    </source>
</reference>
<dbReference type="InterPro" id="IPR035901">
    <property type="entry name" value="GIY-YIG_endonuc_sf"/>
</dbReference>
<gene>
    <name evidence="2" type="ORF">CGZ92_04295</name>
</gene>
<proteinExistence type="predicted"/>
<name>A0A255EA60_9ACTN</name>
<comment type="caution">
    <text evidence="2">The sequence shown here is derived from an EMBL/GenBank/DDBJ whole genome shotgun (WGS) entry which is preliminary data.</text>
</comment>
<accession>A0A255EA60</accession>
<dbReference type="SUPFAM" id="SSF82771">
    <property type="entry name" value="GIY-YIG endonuclease"/>
    <property type="match status" value="1"/>
</dbReference>
<dbReference type="EMBL" id="NMVI01000012">
    <property type="protein sequence ID" value="OYN88464.1"/>
    <property type="molecule type" value="Genomic_DNA"/>
</dbReference>
<feature type="domain" description="GIY-YIG" evidence="1">
    <location>
        <begin position="205"/>
        <end position="281"/>
    </location>
</feature>
<dbReference type="AlphaFoldDB" id="A0A255EA60"/>
<evidence type="ECO:0000259" key="1">
    <source>
        <dbReference type="Pfam" id="PF01541"/>
    </source>
</evidence>
<dbReference type="InterPro" id="IPR000305">
    <property type="entry name" value="GIY-YIG_endonuc"/>
</dbReference>
<sequence length="292" mass="31709">MSVDGARSNEANNESAAPVAAPAPTLTFSSILHAVGIDPSDIMAIRHVYLANHEDGLTGILPDSTDEEILAYTARQHIDPRNFPATPPQLWAVFIGEGGDRARLWSVLHNRGEIASEGLLRTFDLVPSGQLSDLTGRLVIGWRAPRSWKLRGATVAQYPVREIADAQPVPFPGFGSLILDRPALVAAMREHRYATWRTALASVRGIYLITDTSDGRQYVGKADGAESILQRWTAYAANGHGGNVLLKGLDASHFRYSILRVFDPTTPAEIINAAESHYKAALDTRTHGLNAN</sequence>
<dbReference type="Gene3D" id="3.40.1440.10">
    <property type="entry name" value="GIY-YIG endonuclease"/>
    <property type="match status" value="1"/>
</dbReference>
<organism evidence="2 3">
    <name type="scientific">Parenemella sanctibonifatiensis</name>
    <dbReference type="NCBI Taxonomy" id="2016505"/>
    <lineage>
        <taxon>Bacteria</taxon>
        <taxon>Bacillati</taxon>
        <taxon>Actinomycetota</taxon>
        <taxon>Actinomycetes</taxon>
        <taxon>Propionibacteriales</taxon>
        <taxon>Propionibacteriaceae</taxon>
        <taxon>Parenemella</taxon>
    </lineage>
</organism>
<dbReference type="Proteomes" id="UP000216533">
    <property type="component" value="Unassembled WGS sequence"/>
</dbReference>
<protein>
    <recommendedName>
        <fullName evidence="1">GIY-YIG domain-containing protein</fullName>
    </recommendedName>
</protein>